<name>A0ABQ2P555_9NEIS</name>
<keyword evidence="2" id="KW-0812">Transmembrane</keyword>
<feature type="transmembrane region" description="Helical" evidence="2">
    <location>
        <begin position="86"/>
        <end position="106"/>
    </location>
</feature>
<dbReference type="InterPro" id="IPR008523">
    <property type="entry name" value="DUF805"/>
</dbReference>
<evidence type="ECO:0000256" key="1">
    <source>
        <dbReference type="SAM" id="MobiDB-lite"/>
    </source>
</evidence>
<proteinExistence type="predicted"/>
<dbReference type="Proteomes" id="UP000637267">
    <property type="component" value="Unassembled WGS sequence"/>
</dbReference>
<dbReference type="EMBL" id="BMLX01000001">
    <property type="protein sequence ID" value="GGP18518.1"/>
    <property type="molecule type" value="Genomic_DNA"/>
</dbReference>
<accession>A0ABQ2P555</accession>
<feature type="transmembrane region" description="Helical" evidence="2">
    <location>
        <begin position="23"/>
        <end position="49"/>
    </location>
</feature>
<organism evidence="3 4">
    <name type="scientific">Silvimonas iriomotensis</name>
    <dbReference type="NCBI Taxonomy" id="449662"/>
    <lineage>
        <taxon>Bacteria</taxon>
        <taxon>Pseudomonadati</taxon>
        <taxon>Pseudomonadota</taxon>
        <taxon>Betaproteobacteria</taxon>
        <taxon>Neisseriales</taxon>
        <taxon>Chitinibacteraceae</taxon>
        <taxon>Silvimonas</taxon>
    </lineage>
</organism>
<reference evidence="4" key="1">
    <citation type="journal article" date="2019" name="Int. J. Syst. Evol. Microbiol.">
        <title>The Global Catalogue of Microorganisms (GCM) 10K type strain sequencing project: providing services to taxonomists for standard genome sequencing and annotation.</title>
        <authorList>
            <consortium name="The Broad Institute Genomics Platform"/>
            <consortium name="The Broad Institute Genome Sequencing Center for Infectious Disease"/>
            <person name="Wu L."/>
            <person name="Ma J."/>
        </authorList>
    </citation>
    <scope>NUCLEOTIDE SEQUENCE [LARGE SCALE GENOMIC DNA]</scope>
    <source>
        <strain evidence="4">CGMCC 1.8859</strain>
    </source>
</reference>
<comment type="caution">
    <text evidence="3">The sequence shown here is derived from an EMBL/GenBank/DDBJ whole genome shotgun (WGS) entry which is preliminary data.</text>
</comment>
<dbReference type="Pfam" id="PF05656">
    <property type="entry name" value="DUF805"/>
    <property type="match status" value="1"/>
</dbReference>
<evidence type="ECO:0000313" key="3">
    <source>
        <dbReference type="EMBL" id="GGP18518.1"/>
    </source>
</evidence>
<feature type="region of interest" description="Disordered" evidence="1">
    <location>
        <begin position="117"/>
        <end position="139"/>
    </location>
</feature>
<keyword evidence="2" id="KW-0472">Membrane</keyword>
<keyword evidence="4" id="KW-1185">Reference proteome</keyword>
<dbReference type="PANTHER" id="PTHR34980">
    <property type="entry name" value="INNER MEMBRANE PROTEIN-RELATED-RELATED"/>
    <property type="match status" value="1"/>
</dbReference>
<keyword evidence="2" id="KW-1133">Transmembrane helix</keyword>
<dbReference type="PANTHER" id="PTHR34980:SF2">
    <property type="entry name" value="INNER MEMBRANE PROTEIN YHAH-RELATED"/>
    <property type="match status" value="1"/>
</dbReference>
<evidence type="ECO:0000256" key="2">
    <source>
        <dbReference type="SAM" id="Phobius"/>
    </source>
</evidence>
<protein>
    <submittedName>
        <fullName evidence="3">DUF805 domain-containing protein</fullName>
    </submittedName>
</protein>
<dbReference type="RefSeq" id="WP_188702064.1">
    <property type="nucleotide sequence ID" value="NZ_BMLX01000001.1"/>
</dbReference>
<gene>
    <name evidence="3" type="ORF">GCM10010970_05400</name>
</gene>
<feature type="transmembrane region" description="Helical" evidence="2">
    <location>
        <begin position="55"/>
        <end position="74"/>
    </location>
</feature>
<sequence length="139" mass="15648">MNWYVAVLQNYTGFTGRARRKEFWMFALCNLIINLILRAADHLFGFLIVSPEGSIGILTTLYGLAVLIPSLAVAVRRLHDGDHAGWWLLMVFLPIVGGIVLLVFMLQQSTPGANRYGPSPRLDFDEPEPPIPPFHNHQH</sequence>
<evidence type="ECO:0000313" key="4">
    <source>
        <dbReference type="Proteomes" id="UP000637267"/>
    </source>
</evidence>